<name>A0A143QLW9_RHOFA</name>
<dbReference type="GO" id="GO:0022857">
    <property type="term" value="F:transmembrane transporter activity"/>
    <property type="evidence" value="ECO:0007669"/>
    <property type="project" value="InterPro"/>
</dbReference>
<keyword evidence="10" id="KW-1185">Reference proteome</keyword>
<dbReference type="CDD" id="cd17503">
    <property type="entry name" value="MFS_LmrB_MDR_like"/>
    <property type="match status" value="1"/>
</dbReference>
<evidence type="ECO:0000259" key="8">
    <source>
        <dbReference type="PROSITE" id="PS50850"/>
    </source>
</evidence>
<dbReference type="PANTHER" id="PTHR42718">
    <property type="entry name" value="MAJOR FACILITATOR SUPERFAMILY MULTIDRUG TRANSPORTER MFSC"/>
    <property type="match status" value="1"/>
</dbReference>
<feature type="transmembrane region" description="Helical" evidence="7">
    <location>
        <begin position="444"/>
        <end position="462"/>
    </location>
</feature>
<evidence type="ECO:0000313" key="10">
    <source>
        <dbReference type="Proteomes" id="UP000076038"/>
    </source>
</evidence>
<protein>
    <submittedName>
        <fullName evidence="9">Putative transport protein HsrA</fullName>
    </submittedName>
</protein>
<evidence type="ECO:0000256" key="1">
    <source>
        <dbReference type="ARBA" id="ARBA00004651"/>
    </source>
</evidence>
<dbReference type="Proteomes" id="UP000076038">
    <property type="component" value="Chromosome"/>
</dbReference>
<keyword evidence="3" id="KW-1003">Cell membrane</keyword>
<dbReference type="PANTHER" id="PTHR42718:SF46">
    <property type="entry name" value="BLR6921 PROTEIN"/>
    <property type="match status" value="1"/>
</dbReference>
<dbReference type="Gene3D" id="1.20.1250.20">
    <property type="entry name" value="MFS general substrate transporter like domains"/>
    <property type="match status" value="1"/>
</dbReference>
<dbReference type="InterPro" id="IPR020846">
    <property type="entry name" value="MFS_dom"/>
</dbReference>
<proteinExistence type="predicted"/>
<keyword evidence="2" id="KW-0813">Transport</keyword>
<feature type="domain" description="Major facilitator superfamily (MFS) profile" evidence="8">
    <location>
        <begin position="19"/>
        <end position="467"/>
    </location>
</feature>
<reference evidence="10" key="2">
    <citation type="submission" date="2016-04" db="EMBL/GenBank/DDBJ databases">
        <title>Complete Genome and Plasmid Sequences for Rhodococcus fascians D188 and Draft Sequences for Rhodococcus spp. Isolates PBTS 1 and PBTS 2.</title>
        <authorList>
            <person name="Stamer R."/>
            <person name="Vereecke D."/>
            <person name="Zhang Y."/>
            <person name="Schilkey F."/>
            <person name="Devitt N."/>
            <person name="Randall J."/>
        </authorList>
    </citation>
    <scope>NUCLEOTIDE SEQUENCE [LARGE SCALE GENOMIC DNA]</scope>
    <source>
        <strain evidence="10">PBTS2</strain>
    </source>
</reference>
<evidence type="ECO:0000256" key="4">
    <source>
        <dbReference type="ARBA" id="ARBA00022692"/>
    </source>
</evidence>
<organism evidence="9 10">
    <name type="scientific">Rhodococcoides fascians</name>
    <name type="common">Rhodococcus fascians</name>
    <dbReference type="NCBI Taxonomy" id="1828"/>
    <lineage>
        <taxon>Bacteria</taxon>
        <taxon>Bacillati</taxon>
        <taxon>Actinomycetota</taxon>
        <taxon>Actinomycetes</taxon>
        <taxon>Mycobacteriales</taxon>
        <taxon>Nocardiaceae</taxon>
        <taxon>Rhodococcoides</taxon>
    </lineage>
</organism>
<reference evidence="9 10" key="1">
    <citation type="journal article" date="2016" name="Genome Announc.">
        <title>Complete Genome and Plasmid Sequences for Rhodococcus fascians D188 and Draft Sequences for Rhodococcus Isolates PBTS 1 and PBTS 2.</title>
        <authorList>
            <person name="Stamler R.A."/>
            <person name="Vereecke D."/>
            <person name="Zhang Y."/>
            <person name="Schilkey F."/>
            <person name="Devitt N."/>
            <person name="Randall J.J."/>
        </authorList>
    </citation>
    <scope>NUCLEOTIDE SEQUENCE [LARGE SCALE GENOMIC DNA]</scope>
    <source>
        <strain evidence="9 10">PBTS2</strain>
    </source>
</reference>
<dbReference type="InterPro" id="IPR004638">
    <property type="entry name" value="EmrB-like"/>
</dbReference>
<dbReference type="Pfam" id="PF07690">
    <property type="entry name" value="MFS_1"/>
    <property type="match status" value="1"/>
</dbReference>
<feature type="transmembrane region" description="Helical" evidence="7">
    <location>
        <begin position="230"/>
        <end position="253"/>
    </location>
</feature>
<dbReference type="InterPro" id="IPR036259">
    <property type="entry name" value="MFS_trans_sf"/>
</dbReference>
<evidence type="ECO:0000256" key="7">
    <source>
        <dbReference type="SAM" id="Phobius"/>
    </source>
</evidence>
<dbReference type="EMBL" id="CP015220">
    <property type="protein sequence ID" value="AMY24163.1"/>
    <property type="molecule type" value="Genomic_DNA"/>
</dbReference>
<dbReference type="KEGG" id="rhs:A3Q41_02872"/>
<feature type="transmembrane region" description="Helical" evidence="7">
    <location>
        <begin position="84"/>
        <end position="104"/>
    </location>
</feature>
<keyword evidence="5 7" id="KW-1133">Transmembrane helix</keyword>
<gene>
    <name evidence="9" type="primary">hsrA_1</name>
    <name evidence="9" type="ORF">A3Q41_02872</name>
</gene>
<dbReference type="InterPro" id="IPR011701">
    <property type="entry name" value="MFS"/>
</dbReference>
<feature type="transmembrane region" description="Helical" evidence="7">
    <location>
        <begin position="110"/>
        <end position="131"/>
    </location>
</feature>
<keyword evidence="6 7" id="KW-0472">Membrane</keyword>
<evidence type="ECO:0000256" key="3">
    <source>
        <dbReference type="ARBA" id="ARBA00022475"/>
    </source>
</evidence>
<feature type="transmembrane region" description="Helical" evidence="7">
    <location>
        <begin position="339"/>
        <end position="360"/>
    </location>
</feature>
<dbReference type="RefSeq" id="WP_048319498.1">
    <property type="nucleotide sequence ID" value="NZ_CP015220.1"/>
</dbReference>
<comment type="subcellular location">
    <subcellularLocation>
        <location evidence="1">Cell membrane</location>
        <topology evidence="1">Multi-pass membrane protein</topology>
    </subcellularLocation>
</comment>
<dbReference type="AlphaFoldDB" id="A0A143QLW9"/>
<evidence type="ECO:0000256" key="2">
    <source>
        <dbReference type="ARBA" id="ARBA00022448"/>
    </source>
</evidence>
<feature type="transmembrane region" description="Helical" evidence="7">
    <location>
        <begin position="204"/>
        <end position="224"/>
    </location>
</feature>
<feature type="transmembrane region" description="Helical" evidence="7">
    <location>
        <begin position="61"/>
        <end position="77"/>
    </location>
</feature>
<dbReference type="OrthoDB" id="9812221at2"/>
<dbReference type="NCBIfam" id="TIGR00711">
    <property type="entry name" value="efflux_EmrB"/>
    <property type="match status" value="1"/>
</dbReference>
<feature type="transmembrane region" description="Helical" evidence="7">
    <location>
        <begin position="274"/>
        <end position="295"/>
    </location>
</feature>
<evidence type="ECO:0000256" key="6">
    <source>
        <dbReference type="ARBA" id="ARBA00023136"/>
    </source>
</evidence>
<feature type="transmembrane region" description="Helical" evidence="7">
    <location>
        <begin position="372"/>
        <end position="391"/>
    </location>
</feature>
<feature type="transmembrane region" description="Helical" evidence="7">
    <location>
        <begin position="171"/>
        <end position="192"/>
    </location>
</feature>
<evidence type="ECO:0000256" key="5">
    <source>
        <dbReference type="ARBA" id="ARBA00022989"/>
    </source>
</evidence>
<sequence length="478" mass="49932">MTTFSPPSAAVTDRRLNAVSLVLVLGAFTTLLDTTIVNIALDHLHAAFGASVAQTQWVTTAYLLAFVAVIPVSGWFSERIGSRNAWMVAVGTFLAGSILCGVVDSLPALIGFRVLQGIGGGMVLPITISILTRAAGKPRIGRAMIAVALPAQLAPILGSVLGGLILQSLHWHWLFFVNVPFCLAALALGPWVLPATSGGRHHRFDLLGFALLTPAIVAIAYGVSQAPEHGGFLAVAAWSPIAGGIALLTAFTFHSLHARRPALLDVRLFTRRSFGLTSIITFVSGFSVYAVMFLLPLFYQQVRGESVLATGLLLIPQGLGTMLFFLVLRRFAAAVDARIVVATGVLMTMIGILPFALAGAEGGTALMLAGQILQGIGLGAATFPVMTLAFASLGHDEAPRGSAAFSVVQRVGAPFGVAVIAIILQNLLNGATTQAGQLAAFAHSFWWTIGLSAIPLLIAFFLPAAELSNEPAPSASVE</sequence>
<evidence type="ECO:0000313" key="9">
    <source>
        <dbReference type="EMBL" id="AMY24163.1"/>
    </source>
</evidence>
<accession>A0A143QLW9</accession>
<dbReference type="SUPFAM" id="SSF103473">
    <property type="entry name" value="MFS general substrate transporter"/>
    <property type="match status" value="1"/>
</dbReference>
<dbReference type="PATRIC" id="fig|1653479.3.peg.2904"/>
<feature type="transmembrane region" description="Helical" evidence="7">
    <location>
        <begin position="403"/>
        <end position="424"/>
    </location>
</feature>
<dbReference type="Gene3D" id="1.20.1720.10">
    <property type="entry name" value="Multidrug resistance protein D"/>
    <property type="match status" value="1"/>
</dbReference>
<dbReference type="GO" id="GO:0005886">
    <property type="term" value="C:plasma membrane"/>
    <property type="evidence" value="ECO:0007669"/>
    <property type="project" value="UniProtKB-SubCell"/>
</dbReference>
<feature type="transmembrane region" description="Helical" evidence="7">
    <location>
        <begin position="307"/>
        <end position="327"/>
    </location>
</feature>
<feature type="transmembrane region" description="Helical" evidence="7">
    <location>
        <begin position="143"/>
        <end position="165"/>
    </location>
</feature>
<keyword evidence="4 7" id="KW-0812">Transmembrane</keyword>
<feature type="transmembrane region" description="Helical" evidence="7">
    <location>
        <begin position="21"/>
        <end position="41"/>
    </location>
</feature>
<dbReference type="PROSITE" id="PS50850">
    <property type="entry name" value="MFS"/>
    <property type="match status" value="1"/>
</dbReference>